<dbReference type="AlphaFoldDB" id="A0A852XC45"/>
<comment type="caution">
    <text evidence="11">The sequence shown here is derived from an EMBL/GenBank/DDBJ whole genome shotgun (WGS) entry which is preliminary data.</text>
</comment>
<comment type="activity regulation">
    <text evidence="10">Na(+) is not transported, but it plays an essential structural role and its presence is essential for fluoride channel function.</text>
</comment>
<dbReference type="GO" id="GO:0140114">
    <property type="term" value="P:cellular detoxification of fluoride"/>
    <property type="evidence" value="ECO:0007669"/>
    <property type="project" value="UniProtKB-UniRule"/>
</dbReference>
<keyword evidence="12" id="KW-1185">Reference proteome</keyword>
<gene>
    <name evidence="10" type="primary">fluC</name>
    <name evidence="10" type="synonym">crcB</name>
    <name evidence="11" type="ORF">BJY28_000540</name>
</gene>
<dbReference type="Proteomes" id="UP000592181">
    <property type="component" value="Unassembled WGS sequence"/>
</dbReference>
<evidence type="ECO:0000256" key="2">
    <source>
        <dbReference type="ARBA" id="ARBA00022475"/>
    </source>
</evidence>
<keyword evidence="3 10" id="KW-0812">Transmembrane</keyword>
<dbReference type="EMBL" id="JACBZX010000001">
    <property type="protein sequence ID" value="NYG36071.1"/>
    <property type="molecule type" value="Genomic_DNA"/>
</dbReference>
<keyword evidence="10" id="KW-0813">Transport</keyword>
<accession>A0A852XC45</accession>
<feature type="binding site" evidence="10">
    <location>
        <position position="72"/>
    </location>
    <ligand>
        <name>Na(+)</name>
        <dbReference type="ChEBI" id="CHEBI:29101"/>
        <note>structural</note>
    </ligand>
</feature>
<feature type="transmembrane region" description="Helical" evidence="10">
    <location>
        <begin position="94"/>
        <end position="114"/>
    </location>
</feature>
<name>A0A852XC45_9MICO</name>
<keyword evidence="5 10" id="KW-0472">Membrane</keyword>
<reference evidence="11 12" key="1">
    <citation type="submission" date="2020-07" db="EMBL/GenBank/DDBJ databases">
        <title>Sequencing the genomes of 1000 actinobacteria strains.</title>
        <authorList>
            <person name="Klenk H.-P."/>
        </authorList>
    </citation>
    <scope>NUCLEOTIDE SEQUENCE [LARGE SCALE GENOMIC DNA]</scope>
    <source>
        <strain evidence="11 12">DSM 24723</strain>
    </source>
</reference>
<evidence type="ECO:0000256" key="1">
    <source>
        <dbReference type="ARBA" id="ARBA00004651"/>
    </source>
</evidence>
<evidence type="ECO:0000256" key="6">
    <source>
        <dbReference type="ARBA" id="ARBA00023303"/>
    </source>
</evidence>
<dbReference type="GO" id="GO:0062054">
    <property type="term" value="F:fluoride channel activity"/>
    <property type="evidence" value="ECO:0007669"/>
    <property type="project" value="UniProtKB-UniRule"/>
</dbReference>
<keyword evidence="10" id="KW-0406">Ion transport</keyword>
<protein>
    <recommendedName>
        <fullName evidence="10">Fluoride-specific ion channel FluC</fullName>
    </recommendedName>
</protein>
<dbReference type="GO" id="GO:0005886">
    <property type="term" value="C:plasma membrane"/>
    <property type="evidence" value="ECO:0007669"/>
    <property type="project" value="UniProtKB-SubCell"/>
</dbReference>
<feature type="transmembrane region" description="Helical" evidence="10">
    <location>
        <begin position="6"/>
        <end position="21"/>
    </location>
</feature>
<dbReference type="RefSeq" id="WP_179461637.1">
    <property type="nucleotide sequence ID" value="NZ_JACBZX010000001.1"/>
</dbReference>
<organism evidence="11 12">
    <name type="scientific">Janibacter alkaliphilus</name>
    <dbReference type="NCBI Taxonomy" id="1069963"/>
    <lineage>
        <taxon>Bacteria</taxon>
        <taxon>Bacillati</taxon>
        <taxon>Actinomycetota</taxon>
        <taxon>Actinomycetes</taxon>
        <taxon>Micrococcales</taxon>
        <taxon>Intrasporangiaceae</taxon>
        <taxon>Janibacter</taxon>
    </lineage>
</organism>
<evidence type="ECO:0000256" key="7">
    <source>
        <dbReference type="ARBA" id="ARBA00035120"/>
    </source>
</evidence>
<evidence type="ECO:0000313" key="12">
    <source>
        <dbReference type="Proteomes" id="UP000592181"/>
    </source>
</evidence>
<evidence type="ECO:0000256" key="8">
    <source>
        <dbReference type="ARBA" id="ARBA00035585"/>
    </source>
</evidence>
<evidence type="ECO:0000313" key="11">
    <source>
        <dbReference type="EMBL" id="NYG36071.1"/>
    </source>
</evidence>
<dbReference type="InterPro" id="IPR003691">
    <property type="entry name" value="FluC"/>
</dbReference>
<sequence length="117" mass="11696">MTVLLVAAGGALGALGRWWLVGRSGATAAGGTLLVNVLGSFVLGLVAGWSAHESAPGWVLPLLGAGLCGALTTYSGHALIVVEAAREGRTRHALSDVVLSPALTLLAVTLGWSLTSP</sequence>
<comment type="catalytic activity">
    <reaction evidence="8">
        <text>fluoride(in) = fluoride(out)</text>
        <dbReference type="Rhea" id="RHEA:76159"/>
        <dbReference type="ChEBI" id="CHEBI:17051"/>
    </reaction>
    <physiologicalReaction direction="left-to-right" evidence="8">
        <dbReference type="Rhea" id="RHEA:76160"/>
    </physiologicalReaction>
</comment>
<proteinExistence type="inferred from homology"/>
<keyword evidence="10" id="KW-0915">Sodium</keyword>
<evidence type="ECO:0000256" key="3">
    <source>
        <dbReference type="ARBA" id="ARBA00022692"/>
    </source>
</evidence>
<evidence type="ECO:0000256" key="9">
    <source>
        <dbReference type="ARBA" id="ARBA00049940"/>
    </source>
</evidence>
<dbReference type="GO" id="GO:0046872">
    <property type="term" value="F:metal ion binding"/>
    <property type="evidence" value="ECO:0007669"/>
    <property type="project" value="UniProtKB-KW"/>
</dbReference>
<evidence type="ECO:0000256" key="5">
    <source>
        <dbReference type="ARBA" id="ARBA00023136"/>
    </source>
</evidence>
<comment type="function">
    <text evidence="9 10">Fluoride-specific ion channel. Important for reducing fluoride concentration in the cell, thus reducing its toxicity.</text>
</comment>
<evidence type="ECO:0000256" key="10">
    <source>
        <dbReference type="HAMAP-Rule" id="MF_00454"/>
    </source>
</evidence>
<feature type="transmembrane region" description="Helical" evidence="10">
    <location>
        <begin position="33"/>
        <end position="52"/>
    </location>
</feature>
<evidence type="ECO:0000256" key="4">
    <source>
        <dbReference type="ARBA" id="ARBA00022989"/>
    </source>
</evidence>
<keyword evidence="2 10" id="KW-1003">Cell membrane</keyword>
<dbReference type="HAMAP" id="MF_00454">
    <property type="entry name" value="FluC"/>
    <property type="match status" value="1"/>
</dbReference>
<dbReference type="Pfam" id="PF02537">
    <property type="entry name" value="CRCB"/>
    <property type="match status" value="1"/>
</dbReference>
<comment type="subcellular location">
    <subcellularLocation>
        <location evidence="1 10">Cell membrane</location>
        <topology evidence="1 10">Multi-pass membrane protein</topology>
    </subcellularLocation>
</comment>
<keyword evidence="4 10" id="KW-1133">Transmembrane helix</keyword>
<feature type="transmembrane region" description="Helical" evidence="10">
    <location>
        <begin position="58"/>
        <end position="82"/>
    </location>
</feature>
<keyword evidence="10" id="KW-0479">Metal-binding</keyword>
<keyword evidence="6 10" id="KW-0407">Ion channel</keyword>
<feature type="binding site" evidence="10">
    <location>
        <position position="69"/>
    </location>
    <ligand>
        <name>Na(+)</name>
        <dbReference type="ChEBI" id="CHEBI:29101"/>
        <note>structural</note>
    </ligand>
</feature>
<comment type="similarity">
    <text evidence="7 10">Belongs to the fluoride channel Fluc/FEX (TC 1.A.43) family.</text>
</comment>